<dbReference type="Pfam" id="PF00106">
    <property type="entry name" value="adh_short"/>
    <property type="match status" value="1"/>
</dbReference>
<dbReference type="InterPro" id="IPR002347">
    <property type="entry name" value="SDR_fam"/>
</dbReference>
<dbReference type="EMBL" id="BAABNP010000009">
    <property type="protein sequence ID" value="GAA5341323.1"/>
    <property type="molecule type" value="Genomic_DNA"/>
</dbReference>
<dbReference type="PRINTS" id="PR00081">
    <property type="entry name" value="GDHRDH"/>
</dbReference>
<protein>
    <submittedName>
        <fullName evidence="4">SDR family oxidoreductase</fullName>
    </submittedName>
</protein>
<dbReference type="PANTHER" id="PTHR44196:SF2">
    <property type="entry name" value="SHORT-CHAIN DEHYDROGENASE-RELATED"/>
    <property type="match status" value="1"/>
</dbReference>
<dbReference type="Proteomes" id="UP001498935">
    <property type="component" value="Unassembled WGS sequence"/>
</dbReference>
<evidence type="ECO:0000256" key="1">
    <source>
        <dbReference type="ARBA" id="ARBA00006484"/>
    </source>
</evidence>
<gene>
    <name evidence="4" type="ORF">KACC15558_23630</name>
</gene>
<dbReference type="PRINTS" id="PR00080">
    <property type="entry name" value="SDRFAMILY"/>
</dbReference>
<evidence type="ECO:0000313" key="4">
    <source>
        <dbReference type="EMBL" id="GAA5341323.1"/>
    </source>
</evidence>
<dbReference type="PIRSF" id="PIRSF000126">
    <property type="entry name" value="11-beta-HSD1"/>
    <property type="match status" value="1"/>
</dbReference>
<accession>A0ABP9U122</accession>
<comment type="caution">
    <text evidence="4">The sequence shown here is derived from an EMBL/GenBank/DDBJ whole genome shotgun (WGS) entry which is preliminary data.</text>
</comment>
<organism evidence="4 5">
    <name type="scientific">Brevibacterium ammoniilyticum</name>
    <dbReference type="NCBI Taxonomy" id="1046555"/>
    <lineage>
        <taxon>Bacteria</taxon>
        <taxon>Bacillati</taxon>
        <taxon>Actinomycetota</taxon>
        <taxon>Actinomycetes</taxon>
        <taxon>Micrococcales</taxon>
        <taxon>Brevibacteriaceae</taxon>
        <taxon>Brevibacterium</taxon>
    </lineage>
</organism>
<reference evidence="4 5" key="1">
    <citation type="submission" date="2024-02" db="EMBL/GenBank/DDBJ databases">
        <title>Characterization of antibiotic resistant novel bacterial strains and their environmental applications.</title>
        <authorList>
            <person name="Manzoor S."/>
            <person name="Abbas S."/>
            <person name="Arshad M."/>
            <person name="Li W.J."/>
            <person name="Ahmed I."/>
        </authorList>
    </citation>
    <scope>NUCLEOTIDE SEQUENCE [LARGE SCALE GENOMIC DNA]</scope>
    <source>
        <strain evidence="4 5">KACC 15558</strain>
    </source>
</reference>
<evidence type="ECO:0000256" key="2">
    <source>
        <dbReference type="ARBA" id="ARBA00023002"/>
    </source>
</evidence>
<dbReference type="PANTHER" id="PTHR44196">
    <property type="entry name" value="DEHYDROGENASE/REDUCTASE SDR FAMILY MEMBER 7B"/>
    <property type="match status" value="1"/>
</dbReference>
<comment type="similarity">
    <text evidence="1 3">Belongs to the short-chain dehydrogenases/reductases (SDR) family.</text>
</comment>
<proteinExistence type="inferred from homology"/>
<evidence type="ECO:0000256" key="3">
    <source>
        <dbReference type="RuleBase" id="RU000363"/>
    </source>
</evidence>
<dbReference type="Gene3D" id="3.40.50.720">
    <property type="entry name" value="NAD(P)-binding Rossmann-like Domain"/>
    <property type="match status" value="1"/>
</dbReference>
<keyword evidence="2" id="KW-0560">Oxidoreductase</keyword>
<name>A0ABP9U122_9MICO</name>
<sequence>MTTARDAGAGGSGPRALVTGASAGLGRGYARALAAEGFDLVLVARSAERLQALAAQLESENGIRAEVVPADLSKPADIAAVVEVIETRRVDVLVNNAGYGLKHGLLDSDPQDVADLDTVLSGAVRELSLAAAARMRDRGRGGIITVSSLAALTTMGQYAASKAASLVFTEALAGELRETPVTVTAVLPGFVRTEFHERLGAMRPGPGWIWLSVDDVVRTSLHDARRGRVVSIPGWQYSLVAKFARFVPRGLVRRGSQGFAFDRRHDRGSADEVPEDSRENFFGKFFSTLNDQES</sequence>
<dbReference type="InterPro" id="IPR036291">
    <property type="entry name" value="NAD(P)-bd_dom_sf"/>
</dbReference>
<dbReference type="RefSeq" id="WP_342038454.1">
    <property type="nucleotide sequence ID" value="NZ_BAABBK010000009.1"/>
</dbReference>
<dbReference type="CDD" id="cd05233">
    <property type="entry name" value="SDR_c"/>
    <property type="match status" value="1"/>
</dbReference>
<keyword evidence="5" id="KW-1185">Reference proteome</keyword>
<dbReference type="SUPFAM" id="SSF51735">
    <property type="entry name" value="NAD(P)-binding Rossmann-fold domains"/>
    <property type="match status" value="1"/>
</dbReference>
<evidence type="ECO:0000313" key="5">
    <source>
        <dbReference type="Proteomes" id="UP001498935"/>
    </source>
</evidence>